<keyword evidence="3" id="KW-1185">Reference proteome</keyword>
<name>A0AAD5T6J7_9FUNG</name>
<feature type="compositionally biased region" description="Low complexity" evidence="1">
    <location>
        <begin position="14"/>
        <end position="27"/>
    </location>
</feature>
<gene>
    <name evidence="2" type="ORF">HK100_007274</name>
</gene>
<protein>
    <submittedName>
        <fullName evidence="2">Uncharacterized protein</fullName>
    </submittedName>
</protein>
<organism evidence="2 3">
    <name type="scientific">Physocladia obscura</name>
    <dbReference type="NCBI Taxonomy" id="109957"/>
    <lineage>
        <taxon>Eukaryota</taxon>
        <taxon>Fungi</taxon>
        <taxon>Fungi incertae sedis</taxon>
        <taxon>Chytridiomycota</taxon>
        <taxon>Chytridiomycota incertae sedis</taxon>
        <taxon>Chytridiomycetes</taxon>
        <taxon>Chytridiales</taxon>
        <taxon>Chytriomycetaceae</taxon>
        <taxon>Physocladia</taxon>
    </lineage>
</organism>
<reference evidence="2" key="1">
    <citation type="submission" date="2020-05" db="EMBL/GenBank/DDBJ databases">
        <title>Phylogenomic resolution of chytrid fungi.</title>
        <authorList>
            <person name="Stajich J.E."/>
            <person name="Amses K."/>
            <person name="Simmons R."/>
            <person name="Seto K."/>
            <person name="Myers J."/>
            <person name="Bonds A."/>
            <person name="Quandt C.A."/>
            <person name="Barry K."/>
            <person name="Liu P."/>
            <person name="Grigoriev I."/>
            <person name="Longcore J.E."/>
            <person name="James T.Y."/>
        </authorList>
    </citation>
    <scope>NUCLEOTIDE SEQUENCE</scope>
    <source>
        <strain evidence="2">JEL0513</strain>
    </source>
</reference>
<accession>A0AAD5T6J7</accession>
<dbReference type="EMBL" id="JADGJH010000342">
    <property type="protein sequence ID" value="KAJ3130884.1"/>
    <property type="molecule type" value="Genomic_DNA"/>
</dbReference>
<proteinExistence type="predicted"/>
<sequence>MSYPQSGLHKRSTAKYSADTSSSSNDSGALFKSLKDFDSYAKPLEDFTLKTNTGALGIYRLLPSQYYRQRFYIITRSEYLNLQR</sequence>
<dbReference type="Proteomes" id="UP001211907">
    <property type="component" value="Unassembled WGS sequence"/>
</dbReference>
<dbReference type="AlphaFoldDB" id="A0AAD5T6J7"/>
<evidence type="ECO:0000256" key="1">
    <source>
        <dbReference type="SAM" id="MobiDB-lite"/>
    </source>
</evidence>
<comment type="caution">
    <text evidence="2">The sequence shown here is derived from an EMBL/GenBank/DDBJ whole genome shotgun (WGS) entry which is preliminary data.</text>
</comment>
<feature type="region of interest" description="Disordered" evidence="1">
    <location>
        <begin position="1"/>
        <end position="27"/>
    </location>
</feature>
<evidence type="ECO:0000313" key="3">
    <source>
        <dbReference type="Proteomes" id="UP001211907"/>
    </source>
</evidence>
<evidence type="ECO:0000313" key="2">
    <source>
        <dbReference type="EMBL" id="KAJ3130884.1"/>
    </source>
</evidence>